<dbReference type="SUPFAM" id="SSF54001">
    <property type="entry name" value="Cysteine proteinases"/>
    <property type="match status" value="1"/>
</dbReference>
<reference evidence="1 2" key="1">
    <citation type="submission" date="2024-03" db="EMBL/GenBank/DDBJ databases">
        <title>Community enrichment and isolation of bacterial strains for fucoidan degradation.</title>
        <authorList>
            <person name="Sichert A."/>
        </authorList>
    </citation>
    <scope>NUCLEOTIDE SEQUENCE [LARGE SCALE GENOMIC DNA]</scope>
    <source>
        <strain evidence="1 2">AS12</strain>
    </source>
</reference>
<evidence type="ECO:0000313" key="2">
    <source>
        <dbReference type="Proteomes" id="UP001461163"/>
    </source>
</evidence>
<dbReference type="Pfam" id="PF05708">
    <property type="entry name" value="Peptidase_C92"/>
    <property type="match status" value="1"/>
</dbReference>
<proteinExistence type="predicted"/>
<dbReference type="Proteomes" id="UP001461163">
    <property type="component" value="Unassembled WGS sequence"/>
</dbReference>
<protein>
    <submittedName>
        <fullName evidence="1">YiiX/YebB-like N1pC/P60 family cysteine hydrolase</fullName>
    </submittedName>
</protein>
<keyword evidence="2" id="KW-1185">Reference proteome</keyword>
<dbReference type="EMBL" id="JBBMQS010000002">
    <property type="protein sequence ID" value="MEM5496577.1"/>
    <property type="molecule type" value="Genomic_DNA"/>
</dbReference>
<name>A0ABU9SRQ3_9ALTE</name>
<comment type="caution">
    <text evidence="1">The sequence shown here is derived from an EMBL/GenBank/DDBJ whole genome shotgun (WGS) entry which is preliminary data.</text>
</comment>
<dbReference type="InterPro" id="IPR038765">
    <property type="entry name" value="Papain-like_cys_pep_sf"/>
</dbReference>
<organism evidence="1 2">
    <name type="scientific">Paraglaciecola mesophila</name>
    <dbReference type="NCBI Taxonomy" id="197222"/>
    <lineage>
        <taxon>Bacteria</taxon>
        <taxon>Pseudomonadati</taxon>
        <taxon>Pseudomonadota</taxon>
        <taxon>Gammaproteobacteria</taxon>
        <taxon>Alteromonadales</taxon>
        <taxon>Alteromonadaceae</taxon>
        <taxon>Paraglaciecola</taxon>
    </lineage>
</organism>
<dbReference type="InterPro" id="IPR024453">
    <property type="entry name" value="Peptidase_C92"/>
</dbReference>
<dbReference type="RefSeq" id="WP_342880983.1">
    <property type="nucleotide sequence ID" value="NZ_JBBMQS010000002.1"/>
</dbReference>
<dbReference type="Gene3D" id="3.90.1720.10">
    <property type="entry name" value="endopeptidase domain like (from Nostoc punctiforme)"/>
    <property type="match status" value="1"/>
</dbReference>
<gene>
    <name evidence="1" type="ORF">WNY77_04105</name>
</gene>
<evidence type="ECO:0000313" key="1">
    <source>
        <dbReference type="EMBL" id="MEM5496577.1"/>
    </source>
</evidence>
<accession>A0ABU9SRQ3</accession>
<sequence>MYLIPIEELKKGDILLTSENSAISKVVRKSTKSDFSHAMLYVGNGSYIHSDAKGVHSGNLQRLLFDSADNVTVLRSECNSEVIDLACRFARSKIGTKYSVKSAINAKLRTSKKENENRQFCSRLVAQAYEYAGLMLVKDSSFCTPQEILNSKSTYQISCKVRKATDAEVNFASSENPLERQSAITNEILLKVRAVSKEDIQTLDQITQYVITHPEHDEEISKIYKESGYLTMWEYEVQKNAWRYDGELFLNLPLSDNELIEMAKLEKSSAKETLSRYKINLEQYFYINEVHKLEYSRVQFELYKKLVENTLDNINAVDYVLENS</sequence>